<evidence type="ECO:0000313" key="2">
    <source>
        <dbReference type="EMBL" id="ALG10083.1"/>
    </source>
</evidence>
<accession>A0A0N9I2L5</accession>
<feature type="compositionally biased region" description="Polar residues" evidence="1">
    <location>
        <begin position="67"/>
        <end position="80"/>
    </location>
</feature>
<reference evidence="2 3" key="1">
    <citation type="submission" date="2015-07" db="EMBL/GenBank/DDBJ databases">
        <title>Genome sequencing of Kibdelosporangium phytohabitans.</title>
        <authorList>
            <person name="Qin S."/>
            <person name="Xing K."/>
        </authorList>
    </citation>
    <scope>NUCLEOTIDE SEQUENCE [LARGE SCALE GENOMIC DNA]</scope>
    <source>
        <strain evidence="2 3">KLBMP1111</strain>
    </source>
</reference>
<gene>
    <name evidence="2" type="ORF">AOZ06_27135</name>
</gene>
<name>A0A0N9I2L5_9PSEU</name>
<evidence type="ECO:0000256" key="1">
    <source>
        <dbReference type="SAM" id="MobiDB-lite"/>
    </source>
</evidence>
<dbReference type="RefSeq" id="WP_054291986.1">
    <property type="nucleotide sequence ID" value="NZ_CP012752.1"/>
</dbReference>
<proteinExistence type="predicted"/>
<organism evidence="2 3">
    <name type="scientific">Kibdelosporangium phytohabitans</name>
    <dbReference type="NCBI Taxonomy" id="860235"/>
    <lineage>
        <taxon>Bacteria</taxon>
        <taxon>Bacillati</taxon>
        <taxon>Actinomycetota</taxon>
        <taxon>Actinomycetes</taxon>
        <taxon>Pseudonocardiales</taxon>
        <taxon>Pseudonocardiaceae</taxon>
        <taxon>Kibdelosporangium</taxon>
    </lineage>
</organism>
<evidence type="ECO:0000313" key="3">
    <source>
        <dbReference type="Proteomes" id="UP000063699"/>
    </source>
</evidence>
<protein>
    <submittedName>
        <fullName evidence="2">Uncharacterized protein</fullName>
    </submittedName>
</protein>
<sequence length="80" mass="8329">MSSLFSRRRSVAAGSTGALRFCLSAHQVSQEPTAARLRFQVEGATWLQSVASASQISSSSTPASVRSGPSCSPVRSSTLV</sequence>
<feature type="region of interest" description="Disordered" evidence="1">
    <location>
        <begin position="57"/>
        <end position="80"/>
    </location>
</feature>
<dbReference type="EMBL" id="CP012752">
    <property type="protein sequence ID" value="ALG10083.1"/>
    <property type="molecule type" value="Genomic_DNA"/>
</dbReference>
<dbReference type="Proteomes" id="UP000063699">
    <property type="component" value="Chromosome"/>
</dbReference>
<dbReference type="AlphaFoldDB" id="A0A0N9I2L5"/>
<dbReference type="KEGG" id="kphy:AOZ06_27135"/>
<keyword evidence="3" id="KW-1185">Reference proteome</keyword>